<dbReference type="EC" id="3.2.1.2" evidence="5"/>
<dbReference type="PANTHER" id="PTHR31352">
    <property type="entry name" value="BETA-AMYLASE 1, CHLOROPLASTIC"/>
    <property type="match status" value="1"/>
</dbReference>
<evidence type="ECO:0000256" key="4">
    <source>
        <dbReference type="PIRSR" id="PIRSR601554-1"/>
    </source>
</evidence>
<accession>A0A9W6EY48</accession>
<dbReference type="PRINTS" id="PR00750">
    <property type="entry name" value="BETAAMYLASE"/>
</dbReference>
<evidence type="ECO:0000256" key="3">
    <source>
        <dbReference type="ARBA" id="ARBA00023326"/>
    </source>
</evidence>
<comment type="similarity">
    <text evidence="1 5">Belongs to the glycosyl hydrolase 14 family.</text>
</comment>
<sequence length="628" mass="67777">MHGLTEHRGTGVASSSHPAAAFLPCRFARLQLRRRRCSQKQAPGVAQLAQVQTETVLASTLPGPGAGQSRRLLRSATNRRPPDEEPALPLYTCLDGDILTPANKFAYYEALRSGLKALGALGINGISVDVYWGIVEGVRPGQYDWSSYKQLLALIRDEGFMAQVCLCFHASEAVPLPAWVVEAGRADPDIYYTDRAGVRCTDYVSLGADEVPVLSGRTPLECYRDLMVSFRRELGPLLGSTIADVLIGLGPDGELKYPAHPRDKRWNFPGVGEFQCYDRYLLASLRACAQQVNQPSWGLRGPHDAGTYCVWPHQTGFFHQRGNWCSPYGKFFLQWYGDMLLQHADAVLGIAREALLTGYDSDGSLSYNQYGSGNRVVDDGGGDGAGGGAGESSSNWAGSDSDVEADGGGPAAAAPASDGYGSGGGDAAPYMSAAAPPHIRLHAKLPSLHWWYGTASHAPELTAGYFNTATRDGYLPVMQVLARHGVSVRLRGGELRSQEMHSQAFCDPERQLAQQRTVAAAVGVGVGLENLTERFDEGALSRLEAALFDTSVHQGIELPQVQSLVFNRMCDSMFEPGNWARFKDFMRRVRNRADTLVVPCRGHGGGGGRLSANVQEAAGVTSRSLALQ</sequence>
<keyword evidence="2 5" id="KW-0119">Carbohydrate metabolism</keyword>
<organism evidence="7 8">
    <name type="scientific">Pleodorina starrii</name>
    <dbReference type="NCBI Taxonomy" id="330485"/>
    <lineage>
        <taxon>Eukaryota</taxon>
        <taxon>Viridiplantae</taxon>
        <taxon>Chlorophyta</taxon>
        <taxon>core chlorophytes</taxon>
        <taxon>Chlorophyceae</taxon>
        <taxon>CS clade</taxon>
        <taxon>Chlamydomonadales</taxon>
        <taxon>Volvocaceae</taxon>
        <taxon>Pleodorina</taxon>
    </lineage>
</organism>
<evidence type="ECO:0000256" key="5">
    <source>
        <dbReference type="RuleBase" id="RU000509"/>
    </source>
</evidence>
<dbReference type="InterPro" id="IPR017853">
    <property type="entry name" value="GH"/>
</dbReference>
<protein>
    <recommendedName>
        <fullName evidence="5">Beta-amylase</fullName>
        <ecNumber evidence="5">3.2.1.2</ecNumber>
    </recommendedName>
</protein>
<evidence type="ECO:0000313" key="8">
    <source>
        <dbReference type="Proteomes" id="UP001165080"/>
    </source>
</evidence>
<comment type="catalytic activity">
    <reaction evidence="5">
        <text>Hydrolysis of (1-&gt;4)-alpha-D-glucosidic linkages in polysaccharides so as to remove successive maltose units from the non-reducing ends of the chains.</text>
        <dbReference type="EC" id="3.2.1.2"/>
    </reaction>
</comment>
<feature type="active site" description="Proton acceptor" evidence="4">
    <location>
        <position position="529"/>
    </location>
</feature>
<keyword evidence="8" id="KW-1185">Reference proteome</keyword>
<comment type="caution">
    <text evidence="7">The sequence shown here is derived from an EMBL/GenBank/DDBJ whole genome shotgun (WGS) entry which is preliminary data.</text>
</comment>
<dbReference type="InterPro" id="IPR001554">
    <property type="entry name" value="Glyco_hydro_14"/>
</dbReference>
<name>A0A9W6EY48_9CHLO</name>
<proteinExistence type="inferred from homology"/>
<dbReference type="SUPFAM" id="SSF51445">
    <property type="entry name" value="(Trans)glycosidases"/>
    <property type="match status" value="2"/>
</dbReference>
<dbReference type="PANTHER" id="PTHR31352:SF1">
    <property type="entry name" value="BETA-AMYLASE 3, CHLOROPLASTIC"/>
    <property type="match status" value="1"/>
</dbReference>
<evidence type="ECO:0000256" key="6">
    <source>
        <dbReference type="SAM" id="MobiDB-lite"/>
    </source>
</evidence>
<feature type="region of interest" description="Disordered" evidence="6">
    <location>
        <begin position="376"/>
        <end position="420"/>
    </location>
</feature>
<reference evidence="7 8" key="1">
    <citation type="journal article" date="2023" name="Commun. Biol.">
        <title>Reorganization of the ancestral sex-determining regions during the evolution of trioecy in Pleodorina starrii.</title>
        <authorList>
            <person name="Takahashi K."/>
            <person name="Suzuki S."/>
            <person name="Kawai-Toyooka H."/>
            <person name="Yamamoto K."/>
            <person name="Hamaji T."/>
            <person name="Ootsuki R."/>
            <person name="Yamaguchi H."/>
            <person name="Kawachi M."/>
            <person name="Higashiyama T."/>
            <person name="Nozaki H."/>
        </authorList>
    </citation>
    <scope>NUCLEOTIDE SEQUENCE [LARGE SCALE GENOMIC DNA]</scope>
    <source>
        <strain evidence="7 8">NIES-4479</strain>
    </source>
</reference>
<evidence type="ECO:0000256" key="1">
    <source>
        <dbReference type="ARBA" id="ARBA00005652"/>
    </source>
</evidence>
<gene>
    <name evidence="7" type="primary">PLEST008683</name>
    <name evidence="7" type="ORF">PLESTB_000269600</name>
</gene>
<keyword evidence="5" id="KW-0378">Hydrolase</keyword>
<feature type="active site" description="Proton donor" evidence="4">
    <location>
        <position position="254"/>
    </location>
</feature>
<dbReference type="Proteomes" id="UP001165080">
    <property type="component" value="Unassembled WGS sequence"/>
</dbReference>
<evidence type="ECO:0000313" key="7">
    <source>
        <dbReference type="EMBL" id="GLC49633.1"/>
    </source>
</evidence>
<dbReference type="Gene3D" id="3.20.20.80">
    <property type="entry name" value="Glycosidases"/>
    <property type="match status" value="2"/>
</dbReference>
<dbReference type="EMBL" id="BRXU01000002">
    <property type="protein sequence ID" value="GLC49633.1"/>
    <property type="molecule type" value="Genomic_DNA"/>
</dbReference>
<dbReference type="AlphaFoldDB" id="A0A9W6EY48"/>
<evidence type="ECO:0000256" key="2">
    <source>
        <dbReference type="ARBA" id="ARBA00023277"/>
    </source>
</evidence>
<keyword evidence="3 5" id="KW-0624">Polysaccharide degradation</keyword>
<keyword evidence="5" id="KW-0326">Glycosidase</keyword>
<dbReference type="GO" id="GO:0016161">
    <property type="term" value="F:beta-amylase activity"/>
    <property type="evidence" value="ECO:0007669"/>
    <property type="project" value="UniProtKB-EC"/>
</dbReference>
<dbReference type="GO" id="GO:0000272">
    <property type="term" value="P:polysaccharide catabolic process"/>
    <property type="evidence" value="ECO:0007669"/>
    <property type="project" value="UniProtKB-KW"/>
</dbReference>
<dbReference type="Pfam" id="PF01373">
    <property type="entry name" value="Glyco_hydro_14"/>
    <property type="match status" value="2"/>
</dbReference>